<evidence type="ECO:0008006" key="3">
    <source>
        <dbReference type="Google" id="ProtNLM"/>
    </source>
</evidence>
<reference evidence="1 2" key="1">
    <citation type="journal article" date="2021" name="BMC Biol.">
        <title>Horizontally acquired antibacterial genes associated with adaptive radiation of ladybird beetles.</title>
        <authorList>
            <person name="Li H.S."/>
            <person name="Tang X.F."/>
            <person name="Huang Y.H."/>
            <person name="Xu Z.Y."/>
            <person name="Chen M.L."/>
            <person name="Du X.Y."/>
            <person name="Qiu B.Y."/>
            <person name="Chen P.T."/>
            <person name="Zhang W."/>
            <person name="Slipinski A."/>
            <person name="Escalona H.E."/>
            <person name="Waterhouse R.M."/>
            <person name="Zwick A."/>
            <person name="Pang H."/>
        </authorList>
    </citation>
    <scope>NUCLEOTIDE SEQUENCE [LARGE SCALE GENOMIC DNA]</scope>
    <source>
        <strain evidence="1">SYSU2018</strain>
    </source>
</reference>
<accession>A0ABD2NTB8</accession>
<dbReference type="SMART" id="SM00696">
    <property type="entry name" value="DM9"/>
    <property type="match status" value="1"/>
</dbReference>
<evidence type="ECO:0000313" key="1">
    <source>
        <dbReference type="EMBL" id="KAL3281869.1"/>
    </source>
</evidence>
<dbReference type="Pfam" id="PF11901">
    <property type="entry name" value="DM9"/>
    <property type="match status" value="1"/>
</dbReference>
<gene>
    <name evidence="1" type="ORF">HHI36_005074</name>
</gene>
<proteinExistence type="predicted"/>
<keyword evidence="2" id="KW-1185">Reference proteome</keyword>
<evidence type="ECO:0000313" key="2">
    <source>
        <dbReference type="Proteomes" id="UP001516400"/>
    </source>
</evidence>
<dbReference type="AlphaFoldDB" id="A0ABD2NTB8"/>
<sequence length="265" mass="30617">MAGYGWEYCEDFDVPENSIRCGSDDDGSVIFCGKAWYDGNEVPAKIVPNKKECRVKCSSGERIVPHCSKVLVCRQSSDAESCGSRRKHHHHQHRRHHDCRRRCEENCSDSCSDQEEETVTTKTESSNNNECKTFVKTVRVRSSSTTTTVKKEKKKRKSVPQCWTEQRTRMVPKVTYQRKVRYEPKVHVEKQVRYVPETYETTVCGRRSCCKPCRSERRESCREEICDDCCSENEICNKANIFEGEEIIVKPKKCPSPPISPRICS</sequence>
<protein>
    <recommendedName>
        <fullName evidence="3">SRCR domain-containing protein</fullName>
    </recommendedName>
</protein>
<name>A0ABD2NTB8_9CUCU</name>
<organism evidence="1 2">
    <name type="scientific">Cryptolaemus montrouzieri</name>
    <dbReference type="NCBI Taxonomy" id="559131"/>
    <lineage>
        <taxon>Eukaryota</taxon>
        <taxon>Metazoa</taxon>
        <taxon>Ecdysozoa</taxon>
        <taxon>Arthropoda</taxon>
        <taxon>Hexapoda</taxon>
        <taxon>Insecta</taxon>
        <taxon>Pterygota</taxon>
        <taxon>Neoptera</taxon>
        <taxon>Endopterygota</taxon>
        <taxon>Coleoptera</taxon>
        <taxon>Polyphaga</taxon>
        <taxon>Cucujiformia</taxon>
        <taxon>Coccinelloidea</taxon>
        <taxon>Coccinellidae</taxon>
        <taxon>Scymninae</taxon>
        <taxon>Scymnini</taxon>
        <taxon>Cryptolaemus</taxon>
    </lineage>
</organism>
<dbReference type="Proteomes" id="UP001516400">
    <property type="component" value="Unassembled WGS sequence"/>
</dbReference>
<dbReference type="InterPro" id="IPR006616">
    <property type="entry name" value="DM9_repeat"/>
</dbReference>
<comment type="caution">
    <text evidence="1">The sequence shown here is derived from an EMBL/GenBank/DDBJ whole genome shotgun (WGS) entry which is preliminary data.</text>
</comment>
<dbReference type="EMBL" id="JABFTP020000144">
    <property type="protein sequence ID" value="KAL3281869.1"/>
    <property type="molecule type" value="Genomic_DNA"/>
</dbReference>